<dbReference type="InterPro" id="IPR023299">
    <property type="entry name" value="ATPase_P-typ_cyto_dom_N"/>
</dbReference>
<dbReference type="InterPro" id="IPR036412">
    <property type="entry name" value="HAD-like_sf"/>
</dbReference>
<dbReference type="EMBL" id="JADGJH010004318">
    <property type="protein sequence ID" value="KAJ3086270.1"/>
    <property type="molecule type" value="Genomic_DNA"/>
</dbReference>
<evidence type="ECO:0000256" key="2">
    <source>
        <dbReference type="ARBA" id="ARBA00012517"/>
    </source>
</evidence>
<keyword evidence="4 14" id="KW-0812">Transmembrane</keyword>
<evidence type="ECO:0000256" key="8">
    <source>
        <dbReference type="ARBA" id="ARBA00022840"/>
    </source>
</evidence>
<feature type="transmembrane region" description="Helical" evidence="14">
    <location>
        <begin position="428"/>
        <end position="450"/>
    </location>
</feature>
<dbReference type="GO" id="GO:0055070">
    <property type="term" value="P:copper ion homeostasis"/>
    <property type="evidence" value="ECO:0007669"/>
    <property type="project" value="TreeGrafter"/>
</dbReference>
<dbReference type="GO" id="GO:0005507">
    <property type="term" value="F:copper ion binding"/>
    <property type="evidence" value="ECO:0007669"/>
    <property type="project" value="TreeGrafter"/>
</dbReference>
<keyword evidence="6 14" id="KW-0547">Nucleotide-binding</keyword>
<sequence>MRATRVGNDTTLSQIVKLVHDAQTSKAPIQDVADKVASVFVPAIISLGAATFFFWLMLFVCTNYTPSAHVIGWYEKLYFAVKLGICVIVVACPCALGLATPTAIMVGTGIGAELGILIKGGEPLSIAQKLTKIVFDKTGTLTMGKMDVVKHEQNRKTGVQKVDDLSEQDFLGIVGTVEEASEHSIATSLLKYCQNAFIDSSAPNKVPLASSSSPSFSVSFPFALHSFESVPGSGVKAIVSNTMSVEFSVCIGNAEFLTSQGCAVSAAEIASIETQETLGLTVVLVGINETFCGQYELSDVVKPEAKETVDALKRLGFQVCMITGDQDLTARTIAKQCGIEEVYAGVSPGGKKVLVEQMQKRGEVVAMVGDGVNDSASIAQSDIGIAVFGGTDVTVEAANIVLMREDLTQIVTALDLCRAIYNRIILNFLWACGYNVLMVPIAMGVGIPFGISMHPIFAGMAMSLSSFSVVLSSLLLRSYKPPGVASPGEELDGWEEGDEEYKMGERGNNGNGSGNKNEKTVGSSNFATVKALIRRIIETLVYNDETSGEVDNTLVASASSETVSSTSSSLANPLLSRFNIGGIIDKIRGFVERRRYTQVGDDNV</sequence>
<dbReference type="AlphaFoldDB" id="A0AAD5SMY6"/>
<comment type="caution">
    <text evidence="16">The sequence shown here is derived from an EMBL/GenBank/DDBJ whole genome shotgun (WGS) entry which is preliminary data.</text>
</comment>
<dbReference type="InterPro" id="IPR027256">
    <property type="entry name" value="P-typ_ATPase_IB"/>
</dbReference>
<evidence type="ECO:0000256" key="15">
    <source>
        <dbReference type="SAM" id="MobiDB-lite"/>
    </source>
</evidence>
<comment type="similarity">
    <text evidence="14">Belongs to the cation transport ATPase (P-type) (TC 3.A.3) family. Type IB subfamily.</text>
</comment>
<evidence type="ECO:0000256" key="6">
    <source>
        <dbReference type="ARBA" id="ARBA00022741"/>
    </source>
</evidence>
<dbReference type="GO" id="GO:0004674">
    <property type="term" value="F:protein serine/threonine kinase activity"/>
    <property type="evidence" value="ECO:0007669"/>
    <property type="project" value="UniProtKB-KW"/>
</dbReference>
<evidence type="ECO:0000256" key="3">
    <source>
        <dbReference type="ARBA" id="ARBA00022448"/>
    </source>
</evidence>
<keyword evidence="16" id="KW-0723">Serine/threonine-protein kinase</keyword>
<dbReference type="EC" id="7.2.2.8" evidence="2"/>
<evidence type="ECO:0000256" key="11">
    <source>
        <dbReference type="ARBA" id="ARBA00023008"/>
    </source>
</evidence>
<name>A0AAD5SMY6_9FUNG</name>
<keyword evidence="7" id="KW-0187">Copper transport</keyword>
<keyword evidence="8 14" id="KW-0067">ATP-binding</keyword>
<evidence type="ECO:0000256" key="14">
    <source>
        <dbReference type="RuleBase" id="RU362081"/>
    </source>
</evidence>
<dbReference type="GO" id="GO:0016020">
    <property type="term" value="C:membrane"/>
    <property type="evidence" value="ECO:0007669"/>
    <property type="project" value="UniProtKB-SubCell"/>
</dbReference>
<dbReference type="PANTHER" id="PTHR43520:SF8">
    <property type="entry name" value="P-TYPE CU(+) TRANSPORTER"/>
    <property type="match status" value="1"/>
</dbReference>
<keyword evidence="9" id="KW-1278">Translocase</keyword>
<dbReference type="PANTHER" id="PTHR43520">
    <property type="entry name" value="ATP7, ISOFORM B"/>
    <property type="match status" value="1"/>
</dbReference>
<dbReference type="NCBIfam" id="TIGR01494">
    <property type="entry name" value="ATPase_P-type"/>
    <property type="match status" value="2"/>
</dbReference>
<accession>A0AAD5SMY6</accession>
<dbReference type="Gene3D" id="3.40.1110.10">
    <property type="entry name" value="Calcium-transporting ATPase, cytoplasmic domain N"/>
    <property type="match status" value="1"/>
</dbReference>
<evidence type="ECO:0000256" key="4">
    <source>
        <dbReference type="ARBA" id="ARBA00022692"/>
    </source>
</evidence>
<keyword evidence="13 14" id="KW-0472">Membrane</keyword>
<dbReference type="GO" id="GO:0012505">
    <property type="term" value="C:endomembrane system"/>
    <property type="evidence" value="ECO:0007669"/>
    <property type="project" value="UniProtKB-SubCell"/>
</dbReference>
<dbReference type="InterPro" id="IPR001757">
    <property type="entry name" value="P_typ_ATPase"/>
</dbReference>
<dbReference type="Gene3D" id="3.40.50.1000">
    <property type="entry name" value="HAD superfamily/HAD-like"/>
    <property type="match status" value="1"/>
</dbReference>
<feature type="transmembrane region" description="Helical" evidence="14">
    <location>
        <begin position="456"/>
        <end position="476"/>
    </location>
</feature>
<evidence type="ECO:0000256" key="5">
    <source>
        <dbReference type="ARBA" id="ARBA00022723"/>
    </source>
</evidence>
<dbReference type="GO" id="GO:0043682">
    <property type="term" value="F:P-type divalent copper transporter activity"/>
    <property type="evidence" value="ECO:0007669"/>
    <property type="project" value="TreeGrafter"/>
</dbReference>
<dbReference type="SFLD" id="SFLDF00027">
    <property type="entry name" value="p-type_atpase"/>
    <property type="match status" value="1"/>
</dbReference>
<evidence type="ECO:0000256" key="10">
    <source>
        <dbReference type="ARBA" id="ARBA00022989"/>
    </source>
</evidence>
<dbReference type="GO" id="GO:0140581">
    <property type="term" value="F:P-type monovalent copper transporter activity"/>
    <property type="evidence" value="ECO:0007669"/>
    <property type="project" value="UniProtKB-EC"/>
</dbReference>
<dbReference type="InterPro" id="IPR023298">
    <property type="entry name" value="ATPase_P-typ_TM_dom_sf"/>
</dbReference>
<evidence type="ECO:0000256" key="12">
    <source>
        <dbReference type="ARBA" id="ARBA00023065"/>
    </source>
</evidence>
<keyword evidence="16" id="KW-0808">Transferase</keyword>
<dbReference type="InterPro" id="IPR023214">
    <property type="entry name" value="HAD_sf"/>
</dbReference>
<dbReference type="SFLD" id="SFLDS00003">
    <property type="entry name" value="Haloacid_Dehalogenase"/>
    <property type="match status" value="1"/>
</dbReference>
<dbReference type="SUPFAM" id="SSF56784">
    <property type="entry name" value="HAD-like"/>
    <property type="match status" value="1"/>
</dbReference>
<dbReference type="GO" id="GO:0005524">
    <property type="term" value="F:ATP binding"/>
    <property type="evidence" value="ECO:0007669"/>
    <property type="project" value="UniProtKB-UniRule"/>
</dbReference>
<dbReference type="SFLD" id="SFLDG00002">
    <property type="entry name" value="C1.7:_P-type_atpase_like"/>
    <property type="match status" value="1"/>
</dbReference>
<keyword evidence="5 14" id="KW-0479">Metal-binding</keyword>
<evidence type="ECO:0000256" key="1">
    <source>
        <dbReference type="ARBA" id="ARBA00004127"/>
    </source>
</evidence>
<dbReference type="PRINTS" id="PR00119">
    <property type="entry name" value="CATATPASE"/>
</dbReference>
<dbReference type="PRINTS" id="PR00120">
    <property type="entry name" value="HATPASE"/>
</dbReference>
<dbReference type="Gene3D" id="1.20.1110.10">
    <property type="entry name" value="Calcium-transporting ATPase, transmembrane domain"/>
    <property type="match status" value="1"/>
</dbReference>
<evidence type="ECO:0000256" key="13">
    <source>
        <dbReference type="ARBA" id="ARBA00023136"/>
    </source>
</evidence>
<evidence type="ECO:0000256" key="9">
    <source>
        <dbReference type="ARBA" id="ARBA00022967"/>
    </source>
</evidence>
<keyword evidence="16" id="KW-0418">Kinase</keyword>
<keyword evidence="10 14" id="KW-1133">Transmembrane helix</keyword>
<evidence type="ECO:0000313" key="17">
    <source>
        <dbReference type="Proteomes" id="UP001211907"/>
    </source>
</evidence>
<evidence type="ECO:0000313" key="16">
    <source>
        <dbReference type="EMBL" id="KAJ3086270.1"/>
    </source>
</evidence>
<keyword evidence="12" id="KW-0406">Ion transport</keyword>
<reference evidence="16" key="1">
    <citation type="submission" date="2020-05" db="EMBL/GenBank/DDBJ databases">
        <title>Phylogenomic resolution of chytrid fungi.</title>
        <authorList>
            <person name="Stajich J.E."/>
            <person name="Amses K."/>
            <person name="Simmons R."/>
            <person name="Seto K."/>
            <person name="Myers J."/>
            <person name="Bonds A."/>
            <person name="Quandt C.A."/>
            <person name="Barry K."/>
            <person name="Liu P."/>
            <person name="Grigoriev I."/>
            <person name="Longcore J.E."/>
            <person name="James T.Y."/>
        </authorList>
    </citation>
    <scope>NUCLEOTIDE SEQUENCE</scope>
    <source>
        <strain evidence="16">JEL0513</strain>
    </source>
</reference>
<feature type="transmembrane region" description="Helical" evidence="14">
    <location>
        <begin position="77"/>
        <end position="99"/>
    </location>
</feature>
<keyword evidence="11" id="KW-0186">Copper</keyword>
<proteinExistence type="inferred from homology"/>
<gene>
    <name evidence="16" type="primary">RAN1</name>
    <name evidence="16" type="ORF">HK100_008762</name>
</gene>
<dbReference type="NCBIfam" id="TIGR01525">
    <property type="entry name" value="ATPase-IB_hvy"/>
    <property type="match status" value="1"/>
</dbReference>
<dbReference type="Pfam" id="PF00702">
    <property type="entry name" value="Hydrolase"/>
    <property type="match status" value="1"/>
</dbReference>
<evidence type="ECO:0000256" key="7">
    <source>
        <dbReference type="ARBA" id="ARBA00022796"/>
    </source>
</evidence>
<dbReference type="PROSITE" id="PS00154">
    <property type="entry name" value="ATPASE_E1_E2"/>
    <property type="match status" value="1"/>
</dbReference>
<keyword evidence="17" id="KW-1185">Reference proteome</keyword>
<dbReference type="InterPro" id="IPR018303">
    <property type="entry name" value="ATPase_P-typ_P_site"/>
</dbReference>
<dbReference type="Proteomes" id="UP001211907">
    <property type="component" value="Unassembled WGS sequence"/>
</dbReference>
<dbReference type="InterPro" id="IPR044492">
    <property type="entry name" value="P_typ_ATPase_HD_dom"/>
</dbReference>
<comment type="subcellular location">
    <subcellularLocation>
        <location evidence="1">Endomembrane system</location>
        <topology evidence="1">Multi-pass membrane protein</topology>
    </subcellularLocation>
    <subcellularLocation>
        <location evidence="14">Membrane</location>
    </subcellularLocation>
</comment>
<organism evidence="16 17">
    <name type="scientific">Physocladia obscura</name>
    <dbReference type="NCBI Taxonomy" id="109957"/>
    <lineage>
        <taxon>Eukaryota</taxon>
        <taxon>Fungi</taxon>
        <taxon>Fungi incertae sedis</taxon>
        <taxon>Chytridiomycota</taxon>
        <taxon>Chytridiomycota incertae sedis</taxon>
        <taxon>Chytridiomycetes</taxon>
        <taxon>Chytridiales</taxon>
        <taxon>Chytriomycetaceae</taxon>
        <taxon>Physocladia</taxon>
    </lineage>
</organism>
<dbReference type="SUPFAM" id="SSF81665">
    <property type="entry name" value="Calcium ATPase, transmembrane domain M"/>
    <property type="match status" value="1"/>
</dbReference>
<dbReference type="GO" id="GO:0016887">
    <property type="term" value="F:ATP hydrolysis activity"/>
    <property type="evidence" value="ECO:0007669"/>
    <property type="project" value="InterPro"/>
</dbReference>
<keyword evidence="3" id="KW-0813">Transport</keyword>
<dbReference type="FunFam" id="3.40.50.1000:FF:000144">
    <property type="entry name" value="copper-transporting ATPase 1 isoform X2"/>
    <property type="match status" value="1"/>
</dbReference>
<feature type="transmembrane region" description="Helical" evidence="14">
    <location>
        <begin position="36"/>
        <end position="57"/>
    </location>
</feature>
<protein>
    <recommendedName>
        <fullName evidence="2">P-type Cu(+) transporter</fullName>
        <ecNumber evidence="2">7.2.2.8</ecNumber>
    </recommendedName>
</protein>
<feature type="region of interest" description="Disordered" evidence="15">
    <location>
        <begin position="500"/>
        <end position="521"/>
    </location>
</feature>